<sequence>MYAFIVNPNSRSGLGLKIWEQLELILKERHIDYQIYFTRRPGHGTKLAAQICDTDADTLVVLGGDGTIGEVVNGIRDLTKLTLAYIPIGSGNDFARSMKLTKDPTKALLHILNPTDYAYINVGLLKTPQIERRYAVSSGIGFDADVCYHNNLSSKLKHFLNKCKLGKLSYTAIALHLLLTSNPKSMRITLDDQKPITFPKVYFIAAMNQRFEGGGFEFCPKADPEDNLLDIIVVSGLSKFKILCLLPTAYKGKHTKFKGIYTYQCKSAKIESVQVLPVHTDGEADLRSDTATFALEPDRIRFIRS</sequence>
<dbReference type="GO" id="GO:0016301">
    <property type="term" value="F:kinase activity"/>
    <property type="evidence" value="ECO:0007669"/>
    <property type="project" value="UniProtKB-KW"/>
</dbReference>
<comment type="similarity">
    <text evidence="2">Belongs to the diacylglycerol/lipid kinase family.</text>
</comment>
<evidence type="ECO:0000256" key="5">
    <source>
        <dbReference type="ARBA" id="ARBA00022777"/>
    </source>
</evidence>
<dbReference type="EMBL" id="QSAJ01000047">
    <property type="protein sequence ID" value="RGW49344.1"/>
    <property type="molecule type" value="Genomic_DNA"/>
</dbReference>
<evidence type="ECO:0000313" key="11">
    <source>
        <dbReference type="Proteomes" id="UP000266376"/>
    </source>
</evidence>
<dbReference type="AlphaFoldDB" id="A0A395XHM4"/>
<dbReference type="NCBIfam" id="TIGR00147">
    <property type="entry name" value="YegS/Rv2252/BmrU family lipid kinase"/>
    <property type="match status" value="1"/>
</dbReference>
<dbReference type="Pfam" id="PF00781">
    <property type="entry name" value="DAGK_cat"/>
    <property type="match status" value="1"/>
</dbReference>
<dbReference type="Pfam" id="PF19279">
    <property type="entry name" value="YegS_C"/>
    <property type="match status" value="1"/>
</dbReference>
<dbReference type="InterPro" id="IPR001206">
    <property type="entry name" value="Diacylglycerol_kinase_cat_dom"/>
</dbReference>
<dbReference type="Gene3D" id="3.40.50.10330">
    <property type="entry name" value="Probable inorganic polyphosphate/atp-NAD kinase, domain 1"/>
    <property type="match status" value="1"/>
</dbReference>
<dbReference type="PANTHER" id="PTHR12358">
    <property type="entry name" value="SPHINGOSINE KINASE"/>
    <property type="match status" value="1"/>
</dbReference>
<keyword evidence="8" id="KW-1208">Phospholipid metabolism</keyword>
<feature type="domain" description="DAGKc" evidence="9">
    <location>
        <begin position="1"/>
        <end position="129"/>
    </location>
</feature>
<evidence type="ECO:0000256" key="7">
    <source>
        <dbReference type="ARBA" id="ARBA00023209"/>
    </source>
</evidence>
<dbReference type="SMART" id="SM00046">
    <property type="entry name" value="DAGKc"/>
    <property type="match status" value="1"/>
</dbReference>
<dbReference type="PANTHER" id="PTHR12358:SF54">
    <property type="entry name" value="SPHINGOSINE KINASE RELATED PROTEIN"/>
    <property type="match status" value="1"/>
</dbReference>
<accession>A0A395XHM4</accession>
<dbReference type="SUPFAM" id="SSF111331">
    <property type="entry name" value="NAD kinase/diacylglycerol kinase-like"/>
    <property type="match status" value="1"/>
</dbReference>
<reference evidence="10 11" key="1">
    <citation type="submission" date="2018-08" db="EMBL/GenBank/DDBJ databases">
        <title>A genome reference for cultivated species of the human gut microbiota.</title>
        <authorList>
            <person name="Zou Y."/>
            <person name="Xue W."/>
            <person name="Luo G."/>
        </authorList>
    </citation>
    <scope>NUCLEOTIDE SEQUENCE [LARGE SCALE GENOMIC DNA]</scope>
    <source>
        <strain evidence="10 11">AF12-11</strain>
    </source>
</reference>
<comment type="cofactor">
    <cofactor evidence="1">
        <name>Mg(2+)</name>
        <dbReference type="ChEBI" id="CHEBI:18420"/>
    </cofactor>
</comment>
<evidence type="ECO:0000256" key="8">
    <source>
        <dbReference type="ARBA" id="ARBA00023264"/>
    </source>
</evidence>
<evidence type="ECO:0000256" key="4">
    <source>
        <dbReference type="ARBA" id="ARBA00022741"/>
    </source>
</evidence>
<gene>
    <name evidence="10" type="ORF">DWV67_14170</name>
</gene>
<keyword evidence="7" id="KW-0443">Lipid metabolism</keyword>
<evidence type="ECO:0000256" key="6">
    <source>
        <dbReference type="ARBA" id="ARBA00022840"/>
    </source>
</evidence>
<keyword evidence="4" id="KW-0547">Nucleotide-binding</keyword>
<evidence type="ECO:0000256" key="1">
    <source>
        <dbReference type="ARBA" id="ARBA00001946"/>
    </source>
</evidence>
<dbReference type="PROSITE" id="PS50146">
    <property type="entry name" value="DAGK"/>
    <property type="match status" value="1"/>
</dbReference>
<dbReference type="Gene3D" id="2.60.200.40">
    <property type="match status" value="1"/>
</dbReference>
<evidence type="ECO:0000313" key="10">
    <source>
        <dbReference type="EMBL" id="RGW49344.1"/>
    </source>
</evidence>
<comment type="caution">
    <text evidence="10">The sequence shown here is derived from an EMBL/GenBank/DDBJ whole genome shotgun (WGS) entry which is preliminary data.</text>
</comment>
<evidence type="ECO:0000259" key="9">
    <source>
        <dbReference type="PROSITE" id="PS50146"/>
    </source>
</evidence>
<dbReference type="InterPro" id="IPR045540">
    <property type="entry name" value="YegS/DAGK_C"/>
</dbReference>
<keyword evidence="7" id="KW-0594">Phospholipid biosynthesis</keyword>
<dbReference type="InterPro" id="IPR016064">
    <property type="entry name" value="NAD/diacylglycerol_kinase_sf"/>
</dbReference>
<evidence type="ECO:0000256" key="2">
    <source>
        <dbReference type="ARBA" id="ARBA00005983"/>
    </source>
</evidence>
<evidence type="ECO:0000256" key="3">
    <source>
        <dbReference type="ARBA" id="ARBA00022679"/>
    </source>
</evidence>
<dbReference type="GO" id="GO:0008654">
    <property type="term" value="P:phospholipid biosynthetic process"/>
    <property type="evidence" value="ECO:0007669"/>
    <property type="project" value="UniProtKB-KW"/>
</dbReference>
<keyword evidence="7" id="KW-0444">Lipid biosynthesis</keyword>
<organism evidence="10 11">
    <name type="scientific">Dorea formicigenerans</name>
    <dbReference type="NCBI Taxonomy" id="39486"/>
    <lineage>
        <taxon>Bacteria</taxon>
        <taxon>Bacillati</taxon>
        <taxon>Bacillota</taxon>
        <taxon>Clostridia</taxon>
        <taxon>Lachnospirales</taxon>
        <taxon>Lachnospiraceae</taxon>
        <taxon>Dorea</taxon>
    </lineage>
</organism>
<proteinExistence type="inferred from homology"/>
<keyword evidence="3" id="KW-0808">Transferase</keyword>
<dbReference type="Proteomes" id="UP000266376">
    <property type="component" value="Unassembled WGS sequence"/>
</dbReference>
<dbReference type="GO" id="GO:0005524">
    <property type="term" value="F:ATP binding"/>
    <property type="evidence" value="ECO:0007669"/>
    <property type="project" value="UniProtKB-KW"/>
</dbReference>
<keyword evidence="6" id="KW-0067">ATP-binding</keyword>
<dbReference type="InterPro" id="IPR050187">
    <property type="entry name" value="Lipid_Phosphate_FormReg"/>
</dbReference>
<name>A0A395XHM4_9FIRM</name>
<keyword evidence="5 10" id="KW-0418">Kinase</keyword>
<dbReference type="InterPro" id="IPR017438">
    <property type="entry name" value="ATP-NAD_kinase_N"/>
</dbReference>
<dbReference type="InterPro" id="IPR005218">
    <property type="entry name" value="Diacylglycerol/lipid_kinase"/>
</dbReference>
<protein>
    <submittedName>
        <fullName evidence="10">Diacylglycerol kinase family lipid kinase</fullName>
    </submittedName>
</protein>